<dbReference type="Proteomes" id="UP000266841">
    <property type="component" value="Unassembled WGS sequence"/>
</dbReference>
<keyword evidence="5" id="KW-1185">Reference proteome</keyword>
<accession>K0TPY7</accession>
<comment type="similarity">
    <text evidence="1">Belongs to the sel-1 family.</text>
</comment>
<dbReference type="OrthoDB" id="40126at2759"/>
<evidence type="ECO:0000256" key="3">
    <source>
        <dbReference type="SAM" id="MobiDB-lite"/>
    </source>
</evidence>
<organism evidence="4 5">
    <name type="scientific">Thalassiosira oceanica</name>
    <name type="common">Marine diatom</name>
    <dbReference type="NCBI Taxonomy" id="159749"/>
    <lineage>
        <taxon>Eukaryota</taxon>
        <taxon>Sar</taxon>
        <taxon>Stramenopiles</taxon>
        <taxon>Ochrophyta</taxon>
        <taxon>Bacillariophyta</taxon>
        <taxon>Coscinodiscophyceae</taxon>
        <taxon>Thalassiosirophycidae</taxon>
        <taxon>Thalassiosirales</taxon>
        <taxon>Thalassiosiraceae</taxon>
        <taxon>Thalassiosira</taxon>
    </lineage>
</organism>
<dbReference type="InterPro" id="IPR006597">
    <property type="entry name" value="Sel1-like"/>
</dbReference>
<feature type="coiled-coil region" evidence="2">
    <location>
        <begin position="26"/>
        <end position="79"/>
    </location>
</feature>
<dbReference type="InterPro" id="IPR050767">
    <property type="entry name" value="Sel1_AlgK"/>
</dbReference>
<sequence length="308" mass="34753">MMKSEMADSAGPSGSTCDGTEPIELIMKMAQELEELELENKKTDNELLLGKLERAEREHERLLSELKEAKRLHKLLMTNGHERPEDDSCPICDLPFPHDASLWMYWPCCMKKMCKGCVLKSYKHGIDDCPFCRGKQPKDKGQFIAMVQKRADTGDPEAICYLGAVYREGRYGLKADNAMAKKMLTKAAELGVKFAHLLLGQIYYCEGESAKMHKHWVAAAISGDVYARHQLGCMDYDDENYGRAVQHWKISAKMGLEGSLNAIKDLFLKGHATKMDYAEALRGYQSAAEEMKSPERREASLLPAGDWF</sequence>
<proteinExistence type="inferred from homology"/>
<name>K0TPY7_THAOC</name>
<comment type="caution">
    <text evidence="4">The sequence shown here is derived from an EMBL/GenBank/DDBJ whole genome shotgun (WGS) entry which is preliminary data.</text>
</comment>
<dbReference type="PANTHER" id="PTHR11102">
    <property type="entry name" value="SEL-1-LIKE PROTEIN"/>
    <property type="match status" value="1"/>
</dbReference>
<keyword evidence="2" id="KW-0175">Coiled coil</keyword>
<dbReference type="InterPro" id="IPR011990">
    <property type="entry name" value="TPR-like_helical_dom_sf"/>
</dbReference>
<evidence type="ECO:0000256" key="2">
    <source>
        <dbReference type="SAM" id="Coils"/>
    </source>
</evidence>
<evidence type="ECO:0000313" key="4">
    <source>
        <dbReference type="EMBL" id="EJK75117.1"/>
    </source>
</evidence>
<protein>
    <recommendedName>
        <fullName evidence="6">RING-type domain-containing protein</fullName>
    </recommendedName>
</protein>
<gene>
    <name evidence="4" type="ORF">THAOC_03173</name>
</gene>
<evidence type="ECO:0008006" key="6">
    <source>
        <dbReference type="Google" id="ProtNLM"/>
    </source>
</evidence>
<dbReference type="PANTHER" id="PTHR11102:SF160">
    <property type="entry name" value="ERAD-ASSOCIATED E3 UBIQUITIN-PROTEIN LIGASE COMPONENT HRD3"/>
    <property type="match status" value="1"/>
</dbReference>
<evidence type="ECO:0000313" key="5">
    <source>
        <dbReference type="Proteomes" id="UP000266841"/>
    </source>
</evidence>
<dbReference type="Gene3D" id="1.25.40.10">
    <property type="entry name" value="Tetratricopeptide repeat domain"/>
    <property type="match status" value="1"/>
</dbReference>
<reference evidence="4 5" key="1">
    <citation type="journal article" date="2012" name="Genome Biol.">
        <title>Genome and low-iron response of an oceanic diatom adapted to chronic iron limitation.</title>
        <authorList>
            <person name="Lommer M."/>
            <person name="Specht M."/>
            <person name="Roy A.S."/>
            <person name="Kraemer L."/>
            <person name="Andreson R."/>
            <person name="Gutowska M.A."/>
            <person name="Wolf J."/>
            <person name="Bergner S.V."/>
            <person name="Schilhabel M.B."/>
            <person name="Klostermeier U.C."/>
            <person name="Beiko R.G."/>
            <person name="Rosenstiel P."/>
            <person name="Hippler M."/>
            <person name="Laroche J."/>
        </authorList>
    </citation>
    <scope>NUCLEOTIDE SEQUENCE [LARGE SCALE GENOMIC DNA]</scope>
    <source>
        <strain evidence="4 5">CCMP1005</strain>
    </source>
</reference>
<dbReference type="AlphaFoldDB" id="K0TPY7"/>
<dbReference type="SMART" id="SM00671">
    <property type="entry name" value="SEL1"/>
    <property type="match status" value="2"/>
</dbReference>
<dbReference type="SUPFAM" id="SSF57850">
    <property type="entry name" value="RING/U-box"/>
    <property type="match status" value="1"/>
</dbReference>
<feature type="region of interest" description="Disordered" evidence="3">
    <location>
        <begin position="1"/>
        <end position="20"/>
    </location>
</feature>
<dbReference type="SUPFAM" id="SSF81901">
    <property type="entry name" value="HCP-like"/>
    <property type="match status" value="1"/>
</dbReference>
<evidence type="ECO:0000256" key="1">
    <source>
        <dbReference type="ARBA" id="ARBA00038101"/>
    </source>
</evidence>
<dbReference type="EMBL" id="AGNL01003127">
    <property type="protein sequence ID" value="EJK75117.1"/>
    <property type="molecule type" value="Genomic_DNA"/>
</dbReference>